<dbReference type="EMBL" id="JABEBT010000052">
    <property type="protein sequence ID" value="KAF7634697.1"/>
    <property type="molecule type" value="Genomic_DNA"/>
</dbReference>
<evidence type="ECO:0008006" key="4">
    <source>
        <dbReference type="Google" id="ProtNLM"/>
    </source>
</evidence>
<reference evidence="2" key="1">
    <citation type="journal article" date="2020" name="Ecol. Evol.">
        <title>Genome structure and content of the rice root-knot nematode (Meloidogyne graminicola).</title>
        <authorList>
            <person name="Phan N.T."/>
            <person name="Danchin E.G.J."/>
            <person name="Klopp C."/>
            <person name="Perfus-Barbeoch L."/>
            <person name="Kozlowski D.K."/>
            <person name="Koutsovoulos G.D."/>
            <person name="Lopez-Roques C."/>
            <person name="Bouchez O."/>
            <person name="Zahm M."/>
            <person name="Besnard G."/>
            <person name="Bellafiore S."/>
        </authorList>
    </citation>
    <scope>NUCLEOTIDE SEQUENCE</scope>
    <source>
        <strain evidence="2">VN-18</strain>
    </source>
</reference>
<dbReference type="PANTHER" id="PTHR31627:SF42">
    <property type="entry name" value="G_PROTEIN_RECEP_F1_2 DOMAIN-CONTAINING PROTEIN-RELATED"/>
    <property type="match status" value="1"/>
</dbReference>
<keyword evidence="1" id="KW-0812">Transmembrane</keyword>
<dbReference type="Pfam" id="PF10323">
    <property type="entry name" value="7TM_GPCR_Srv"/>
    <property type="match status" value="1"/>
</dbReference>
<organism evidence="2 3">
    <name type="scientific">Meloidogyne graminicola</name>
    <dbReference type="NCBI Taxonomy" id="189291"/>
    <lineage>
        <taxon>Eukaryota</taxon>
        <taxon>Metazoa</taxon>
        <taxon>Ecdysozoa</taxon>
        <taxon>Nematoda</taxon>
        <taxon>Chromadorea</taxon>
        <taxon>Rhabditida</taxon>
        <taxon>Tylenchina</taxon>
        <taxon>Tylenchomorpha</taxon>
        <taxon>Tylenchoidea</taxon>
        <taxon>Meloidogynidae</taxon>
        <taxon>Meloidogyninae</taxon>
        <taxon>Meloidogyne</taxon>
    </lineage>
</organism>
<feature type="transmembrane region" description="Helical" evidence="1">
    <location>
        <begin position="44"/>
        <end position="67"/>
    </location>
</feature>
<feature type="transmembrane region" description="Helical" evidence="1">
    <location>
        <begin position="137"/>
        <end position="155"/>
    </location>
</feature>
<dbReference type="PANTHER" id="PTHR31627">
    <property type="entry name" value="SERPENTINE RECEPTOR CLASS GAMMA-RELATED"/>
    <property type="match status" value="1"/>
</dbReference>
<evidence type="ECO:0000313" key="3">
    <source>
        <dbReference type="Proteomes" id="UP000605970"/>
    </source>
</evidence>
<keyword evidence="1" id="KW-0472">Membrane</keyword>
<evidence type="ECO:0000313" key="2">
    <source>
        <dbReference type="EMBL" id="KAF7634697.1"/>
    </source>
</evidence>
<keyword evidence="3" id="KW-1185">Reference proteome</keyword>
<gene>
    <name evidence="2" type="ORF">Mgra_00005845</name>
</gene>
<feature type="transmembrane region" description="Helical" evidence="1">
    <location>
        <begin position="200"/>
        <end position="223"/>
    </location>
</feature>
<feature type="transmembrane region" description="Helical" evidence="1">
    <location>
        <begin position="248"/>
        <end position="270"/>
    </location>
</feature>
<dbReference type="InterPro" id="IPR019426">
    <property type="entry name" value="7TM_GPCR_serpentine_rcpt_Srv"/>
</dbReference>
<name>A0A8S9ZMJ5_9BILA</name>
<keyword evidence="1" id="KW-1133">Transmembrane helix</keyword>
<dbReference type="InterPro" id="IPR051119">
    <property type="entry name" value="Nematode_SR-like"/>
</dbReference>
<comment type="caution">
    <text evidence="2">The sequence shown here is derived from an EMBL/GenBank/DDBJ whole genome shotgun (WGS) entry which is preliminary data.</text>
</comment>
<dbReference type="Proteomes" id="UP000605970">
    <property type="component" value="Unassembled WGS sequence"/>
</dbReference>
<evidence type="ECO:0000256" key="1">
    <source>
        <dbReference type="SAM" id="Phobius"/>
    </source>
</evidence>
<sequence length="294" mass="33964">MYTILYSYTIMNTTTTQNTTLIVLSPFAYSVLKVFSTDVEISHLFAAIIGIPSALLYIFECLTNLFFSYINQRFLKLGWFIPLYQQMPTFVLSIFYFFIYYPFHVEDLASIFMIINRLTAVAFPLEYEDIWTKKRVIATVLFCCIAPLTITYHILQYGTYLSLMNKYNYALAYSQQTFGLANGLVTYYKLIGIFSSNNGVASLTSFFFMAVTLILNILTLIIFKRKNNIPKQQNSQFMTNKLLMERRLTVYVLVTFIGQLIVSLFMITWFTASALLKPFVDVDTFNLLNFAAHG</sequence>
<dbReference type="AlphaFoldDB" id="A0A8S9ZMJ5"/>
<proteinExistence type="predicted"/>
<feature type="transmembrane region" description="Helical" evidence="1">
    <location>
        <begin position="79"/>
        <end position="102"/>
    </location>
</feature>
<protein>
    <recommendedName>
        <fullName evidence="4">Serpentine receptor class gamma</fullName>
    </recommendedName>
</protein>
<dbReference type="Gene3D" id="1.20.1070.10">
    <property type="entry name" value="Rhodopsin 7-helix transmembrane proteins"/>
    <property type="match status" value="1"/>
</dbReference>
<accession>A0A8S9ZMJ5</accession>